<dbReference type="InterPro" id="IPR051614">
    <property type="entry name" value="UPF0045_domain"/>
</dbReference>
<dbReference type="InterPro" id="IPR029756">
    <property type="entry name" value="MTH1187/YkoF-like"/>
</dbReference>
<reference evidence="3" key="1">
    <citation type="submission" date="2019-05" db="EMBL/GenBank/DDBJ databases">
        <authorList>
            <person name="Naeem R."/>
            <person name="Antony C."/>
            <person name="Guan Q."/>
        </authorList>
    </citation>
    <scope>NUCLEOTIDE SEQUENCE</scope>
    <source>
        <strain evidence="3">2</strain>
    </source>
</reference>
<dbReference type="PANTHER" id="PTHR33777">
    <property type="entry name" value="UPF0045 PROTEIN ECM15"/>
    <property type="match status" value="1"/>
</dbReference>
<evidence type="ECO:0000313" key="3">
    <source>
        <dbReference type="EMBL" id="VTP01555.1"/>
    </source>
</evidence>
<dbReference type="InterPro" id="IPR002767">
    <property type="entry name" value="Thiamine_BP"/>
</dbReference>
<organism evidence="3">
    <name type="scientific">Mycobacterium riyadhense</name>
    <dbReference type="NCBI Taxonomy" id="486698"/>
    <lineage>
        <taxon>Bacteria</taxon>
        <taxon>Bacillati</taxon>
        <taxon>Actinomycetota</taxon>
        <taxon>Actinomycetes</taxon>
        <taxon>Mycobacteriales</taxon>
        <taxon>Mycobacteriaceae</taxon>
        <taxon>Mycobacterium</taxon>
    </lineage>
</organism>
<comment type="similarity">
    <text evidence="1">Belongs to the UPF0045 family.</text>
</comment>
<name>A0A653EVI1_9MYCO</name>
<evidence type="ECO:0000256" key="1">
    <source>
        <dbReference type="ARBA" id="ARBA00010272"/>
    </source>
</evidence>
<dbReference type="GO" id="GO:0005829">
    <property type="term" value="C:cytosol"/>
    <property type="evidence" value="ECO:0007669"/>
    <property type="project" value="TreeGrafter"/>
</dbReference>
<sequence length="109" mass="11779">MLPCDSRWVSVLVAFSVTPLGVGEGVGEIVAEAVRVVRDSGLPNKTDSMFTVIEGDTWEEVMAVVQRAVEAVAARAPRVSTVIKADWRAGVTDAMTRKVDSVERYLSGR</sequence>
<dbReference type="Pfam" id="PF01910">
    <property type="entry name" value="Thiamine_BP"/>
    <property type="match status" value="1"/>
</dbReference>
<feature type="domain" description="Thiamine-binding protein" evidence="2">
    <location>
        <begin position="13"/>
        <end position="103"/>
    </location>
</feature>
<accession>A0A653EVI1</accession>
<dbReference type="AlphaFoldDB" id="A0A653EVI1"/>
<proteinExistence type="inferred from homology"/>
<protein>
    <recommendedName>
        <fullName evidence="2">Thiamine-binding protein domain-containing protein</fullName>
    </recommendedName>
</protein>
<evidence type="ECO:0000259" key="2">
    <source>
        <dbReference type="Pfam" id="PF01910"/>
    </source>
</evidence>
<dbReference type="SUPFAM" id="SSF89957">
    <property type="entry name" value="MTH1187/YkoF-like"/>
    <property type="match status" value="1"/>
</dbReference>
<gene>
    <name evidence="3" type="ORF">BIN_B_04085</name>
</gene>
<dbReference type="Gene3D" id="3.30.70.930">
    <property type="match status" value="1"/>
</dbReference>
<dbReference type="PANTHER" id="PTHR33777:SF1">
    <property type="entry name" value="UPF0045 PROTEIN ECM15"/>
    <property type="match status" value="1"/>
</dbReference>
<dbReference type="NCBIfam" id="TIGR00106">
    <property type="entry name" value="MTH1187 family thiamine-binding protein"/>
    <property type="match status" value="1"/>
</dbReference>
<dbReference type="EMBL" id="LR589117">
    <property type="protein sequence ID" value="VTP01555.1"/>
    <property type="molecule type" value="Genomic_DNA"/>
</dbReference>